<name>A0AAD6S9U2_9AGAR</name>
<evidence type="ECO:0000313" key="2">
    <source>
        <dbReference type="Proteomes" id="UP001218188"/>
    </source>
</evidence>
<proteinExistence type="predicted"/>
<reference evidence="1" key="1">
    <citation type="submission" date="2023-03" db="EMBL/GenBank/DDBJ databases">
        <title>Massive genome expansion in bonnet fungi (Mycena s.s.) driven by repeated elements and novel gene families across ecological guilds.</title>
        <authorList>
            <consortium name="Lawrence Berkeley National Laboratory"/>
            <person name="Harder C.B."/>
            <person name="Miyauchi S."/>
            <person name="Viragh M."/>
            <person name="Kuo A."/>
            <person name="Thoen E."/>
            <person name="Andreopoulos B."/>
            <person name="Lu D."/>
            <person name="Skrede I."/>
            <person name="Drula E."/>
            <person name="Henrissat B."/>
            <person name="Morin E."/>
            <person name="Kohler A."/>
            <person name="Barry K."/>
            <person name="LaButti K."/>
            <person name="Morin E."/>
            <person name="Salamov A."/>
            <person name="Lipzen A."/>
            <person name="Mereny Z."/>
            <person name="Hegedus B."/>
            <person name="Baldrian P."/>
            <person name="Stursova M."/>
            <person name="Weitz H."/>
            <person name="Taylor A."/>
            <person name="Grigoriev I.V."/>
            <person name="Nagy L.G."/>
            <person name="Martin F."/>
            <person name="Kauserud H."/>
        </authorList>
    </citation>
    <scope>NUCLEOTIDE SEQUENCE</scope>
    <source>
        <strain evidence="1">CBHHK200</strain>
    </source>
</reference>
<dbReference type="EMBL" id="JARJCM010000186">
    <property type="protein sequence ID" value="KAJ7023550.1"/>
    <property type="molecule type" value="Genomic_DNA"/>
</dbReference>
<keyword evidence="2" id="KW-1185">Reference proteome</keyword>
<protein>
    <submittedName>
        <fullName evidence="1">Uncharacterized protein</fullName>
    </submittedName>
</protein>
<dbReference type="Proteomes" id="UP001218188">
    <property type="component" value="Unassembled WGS sequence"/>
</dbReference>
<dbReference type="AlphaFoldDB" id="A0AAD6S9U2"/>
<feature type="non-terminal residue" evidence="1">
    <location>
        <position position="1"/>
    </location>
</feature>
<comment type="caution">
    <text evidence="1">The sequence shown here is derived from an EMBL/GenBank/DDBJ whole genome shotgun (WGS) entry which is preliminary data.</text>
</comment>
<evidence type="ECO:0000313" key="1">
    <source>
        <dbReference type="EMBL" id="KAJ7023550.1"/>
    </source>
</evidence>
<accession>A0AAD6S9U2</accession>
<organism evidence="1 2">
    <name type="scientific">Mycena alexandri</name>
    <dbReference type="NCBI Taxonomy" id="1745969"/>
    <lineage>
        <taxon>Eukaryota</taxon>
        <taxon>Fungi</taxon>
        <taxon>Dikarya</taxon>
        <taxon>Basidiomycota</taxon>
        <taxon>Agaricomycotina</taxon>
        <taxon>Agaricomycetes</taxon>
        <taxon>Agaricomycetidae</taxon>
        <taxon>Agaricales</taxon>
        <taxon>Marasmiineae</taxon>
        <taxon>Mycenaceae</taxon>
        <taxon>Mycena</taxon>
    </lineage>
</organism>
<gene>
    <name evidence="1" type="ORF">C8F04DRAFT_1304706</name>
</gene>
<sequence length="407" mass="45529">PLRLRAEAHQRYFDGSTAFRIGKWPLTFLQLNRHMTEGKSTLGKWFRSTGRREEIFLSTKFGAKDLTENAENIWRQNSQPSYIKKRLGTSLALMDPNLEGTDETKRVRSESTGNGIDAPMALLLISDAAHLGLLVAAGERTHSIRSVNPGVMPLEPRHRSVHAALVGTPWGSGGTPPTNVPRLRDLYDETLDAAPRDLVVLKATILECATHGQILVDCLPVRGEPRRRGIRRQRQRKLHLGFYPFHGKRFDIGDATQDSSNTFVEGLSQLLVEEMEDMVRMKKTGSNLVMRGEQLELVRFEPGPRLPGSRLGRPHREAVLSTSNFRSPLFPLALKVTSTKIAPVELVRLEPCPVDADLCKHFQSGKQNDFGRAGGSIAFAFELRIEVRGKMQGWDYQWTANPRGVLG</sequence>